<dbReference type="PANTHER" id="PTHR31672">
    <property type="entry name" value="BNACNNG10540D PROTEIN"/>
    <property type="match status" value="1"/>
</dbReference>
<dbReference type="InterPro" id="IPR006527">
    <property type="entry name" value="F-box-assoc_dom_typ1"/>
</dbReference>
<reference evidence="4" key="1">
    <citation type="journal article" date="2019" name="Curr. Biol.">
        <title>Genome Sequence of Striga asiatica Provides Insight into the Evolution of Plant Parasitism.</title>
        <authorList>
            <person name="Yoshida S."/>
            <person name="Kim S."/>
            <person name="Wafula E.K."/>
            <person name="Tanskanen J."/>
            <person name="Kim Y.M."/>
            <person name="Honaas L."/>
            <person name="Yang Z."/>
            <person name="Spallek T."/>
            <person name="Conn C.E."/>
            <person name="Ichihashi Y."/>
            <person name="Cheong K."/>
            <person name="Cui S."/>
            <person name="Der J.P."/>
            <person name="Gundlach H."/>
            <person name="Jiao Y."/>
            <person name="Hori C."/>
            <person name="Ishida J.K."/>
            <person name="Kasahara H."/>
            <person name="Kiba T."/>
            <person name="Kim M.S."/>
            <person name="Koo N."/>
            <person name="Laohavisit A."/>
            <person name="Lee Y.H."/>
            <person name="Lumba S."/>
            <person name="McCourt P."/>
            <person name="Mortimer J.C."/>
            <person name="Mutuku J.M."/>
            <person name="Nomura T."/>
            <person name="Sasaki-Sekimoto Y."/>
            <person name="Seto Y."/>
            <person name="Wang Y."/>
            <person name="Wakatake T."/>
            <person name="Sakakibara H."/>
            <person name="Demura T."/>
            <person name="Yamaguchi S."/>
            <person name="Yoneyama K."/>
            <person name="Manabe R.I."/>
            <person name="Nelson D.C."/>
            <person name="Schulman A.H."/>
            <person name="Timko M.P."/>
            <person name="dePamphilis C.W."/>
            <person name="Choi D."/>
            <person name="Shirasu K."/>
        </authorList>
    </citation>
    <scope>NUCLEOTIDE SEQUENCE [LARGE SCALE GENOMIC DNA]</scope>
    <source>
        <strain evidence="4">cv. UVA1</strain>
    </source>
</reference>
<feature type="domain" description="F-box associated beta-propeller type 1" evidence="1">
    <location>
        <begin position="488"/>
        <end position="599"/>
    </location>
</feature>
<dbReference type="NCBIfam" id="TIGR01640">
    <property type="entry name" value="F_box_assoc_1"/>
    <property type="match status" value="2"/>
</dbReference>
<dbReference type="EMBL" id="BKCP01005405">
    <property type="protein sequence ID" value="GER37597.1"/>
    <property type="molecule type" value="Genomic_DNA"/>
</dbReference>
<name>A0A5A7PZP8_STRAF</name>
<keyword evidence="4" id="KW-1185">Reference proteome</keyword>
<evidence type="ECO:0000313" key="4">
    <source>
        <dbReference type="Proteomes" id="UP000325081"/>
    </source>
</evidence>
<protein>
    <submittedName>
        <fullName evidence="3">F-box family protein</fullName>
    </submittedName>
</protein>
<dbReference type="Pfam" id="PF08268">
    <property type="entry name" value="FBA_3"/>
    <property type="match status" value="1"/>
</dbReference>
<feature type="domain" description="F-box associated beta-propeller type 3" evidence="2">
    <location>
        <begin position="95"/>
        <end position="239"/>
    </location>
</feature>
<gene>
    <name evidence="3" type="ORF">STAS_14018</name>
</gene>
<proteinExistence type="predicted"/>
<organism evidence="3 4">
    <name type="scientific">Striga asiatica</name>
    <name type="common">Asiatic witchweed</name>
    <name type="synonym">Buchnera asiatica</name>
    <dbReference type="NCBI Taxonomy" id="4170"/>
    <lineage>
        <taxon>Eukaryota</taxon>
        <taxon>Viridiplantae</taxon>
        <taxon>Streptophyta</taxon>
        <taxon>Embryophyta</taxon>
        <taxon>Tracheophyta</taxon>
        <taxon>Spermatophyta</taxon>
        <taxon>Magnoliopsida</taxon>
        <taxon>eudicotyledons</taxon>
        <taxon>Gunneridae</taxon>
        <taxon>Pentapetalae</taxon>
        <taxon>asterids</taxon>
        <taxon>lamiids</taxon>
        <taxon>Lamiales</taxon>
        <taxon>Orobanchaceae</taxon>
        <taxon>Buchnereae</taxon>
        <taxon>Striga</taxon>
    </lineage>
</organism>
<dbReference type="AlphaFoldDB" id="A0A5A7PZP8"/>
<dbReference type="InterPro" id="IPR017451">
    <property type="entry name" value="F-box-assoc_interact_dom"/>
</dbReference>
<dbReference type="OrthoDB" id="1839145at2759"/>
<evidence type="ECO:0000259" key="2">
    <source>
        <dbReference type="Pfam" id="PF08268"/>
    </source>
</evidence>
<evidence type="ECO:0000259" key="1">
    <source>
        <dbReference type="Pfam" id="PF07734"/>
    </source>
</evidence>
<dbReference type="Proteomes" id="UP000325081">
    <property type="component" value="Unassembled WGS sequence"/>
</dbReference>
<comment type="caution">
    <text evidence="3">The sequence shown here is derived from an EMBL/GenBank/DDBJ whole genome shotgun (WGS) entry which is preliminary data.</text>
</comment>
<dbReference type="InterPro" id="IPR013187">
    <property type="entry name" value="F-box-assoc_dom_typ3"/>
</dbReference>
<dbReference type="Pfam" id="PF07734">
    <property type="entry name" value="FBA_1"/>
    <property type="match status" value="1"/>
</dbReference>
<dbReference type="InterPro" id="IPR050796">
    <property type="entry name" value="SCF_F-box_component"/>
</dbReference>
<accession>A0A5A7PZP8</accession>
<dbReference type="PANTHER" id="PTHR31672:SF13">
    <property type="entry name" value="F-BOX PROTEIN CPR30-LIKE"/>
    <property type="match status" value="1"/>
</dbReference>
<evidence type="ECO:0000313" key="3">
    <source>
        <dbReference type="EMBL" id="GER37597.1"/>
    </source>
</evidence>
<sequence>MAGKDRQHSNNDNLMLVVRHVRHGTFLDCSVISLQNNSFKVLGQDDDDDIGILRNLSRLKADNYDALIGNTCYRVHATCNSWMLMTYWHLGFSYDFLLNPTTGEWKCLPYFALACPTLSDHWAYGLGFDPAGDTYKVLRCRSTDTHEPCEKLYVELLSSSASAGDSWSWKQISCPHDPFIAPDQRPSLFINGFYYWPTTRGILSFDFTEERFGTALIPMPKSDGRYCVVEYHESLAAVVFEYPRWLTDKLLKRDVTIGAAAEKKPFIFEIWEWKEASMWSSVFTGEIPASDASVEGVLGLCKNRKLLLMSSCGDLLVYDIEERRLENNLGIRDEGMAPEVFSFVPNAKSSFKSSSRNSSATSIRALTRCLKPSDSLMLLVQRVLDSTRDYFVISTENNSFKVLHQGHGDDNGLLPNLSRLRAENYNLFCMNAKYHVLASCDTWMLWNNTENPADLKPLLWDPRTDVLVTLPFFDVEPRMPGLISAYMWGYGIGFDPYAPENYKVVRCRSFKYFRSNDEAHAEVFSHETWKKIPYPHDPLWQVYQSPSLFVDGFYYWIAHHYTQGNHAIISFDFAKEEFPLALIPMPCSKILRDIKLGCVCLAEFCGSLAAIVYDFHGQAKKSMKNIYCYPGQEMKKKENNVPFTFEIWVWKHGVWSHVSTYKVPLTLTRVVYRGVIGLYKNVKVFLWDSEGYLWLYDVETRDLENLGIRDDCSSLTIFPYV</sequence>